<evidence type="ECO:0000256" key="3">
    <source>
        <dbReference type="ARBA" id="ARBA00022840"/>
    </source>
</evidence>
<dbReference type="Pfam" id="PF08245">
    <property type="entry name" value="Mur_ligase_M"/>
    <property type="match status" value="1"/>
</dbReference>
<keyword evidence="2" id="KW-0547">Nucleotide-binding</keyword>
<dbReference type="Gene3D" id="3.40.1190.10">
    <property type="entry name" value="Mur-like, catalytic domain"/>
    <property type="match status" value="1"/>
</dbReference>
<keyword evidence="1" id="KW-0436">Ligase</keyword>
<feature type="domain" description="Mur ligase central" evidence="4">
    <location>
        <begin position="1"/>
        <end position="185"/>
    </location>
</feature>
<evidence type="ECO:0000256" key="1">
    <source>
        <dbReference type="ARBA" id="ARBA00022598"/>
    </source>
</evidence>
<dbReference type="EMBL" id="UINC01227325">
    <property type="protein sequence ID" value="SVE58153.1"/>
    <property type="molecule type" value="Genomic_DNA"/>
</dbReference>
<gene>
    <name evidence="5" type="ORF">METZ01_LOCUS511007</name>
</gene>
<evidence type="ECO:0000256" key="2">
    <source>
        <dbReference type="ARBA" id="ARBA00022741"/>
    </source>
</evidence>
<feature type="non-terminal residue" evidence="5">
    <location>
        <position position="230"/>
    </location>
</feature>
<dbReference type="GO" id="GO:0016881">
    <property type="term" value="F:acid-amino acid ligase activity"/>
    <property type="evidence" value="ECO:0007669"/>
    <property type="project" value="InterPro"/>
</dbReference>
<dbReference type="InterPro" id="IPR051046">
    <property type="entry name" value="MurCDEF_CellWall_CoF430Synth"/>
</dbReference>
<accession>A0A383ENW2</accession>
<dbReference type="InterPro" id="IPR036565">
    <property type="entry name" value="Mur-like_cat_sf"/>
</dbReference>
<sequence length="230" mass="25273">GKTTTKEILYSILSSVGPCHKTKGNKNNQIGVPLSLSSLNKENRFSIIEIGSNSPGEINQLSQIVRPDVGLITNATSSHLEGLGSIAKVAFEKGFILENIEKEGKAILPRDSLFFEEWTKRAKALRVISFGTSRKSDVLLESVKMNVSKNLMFFKIRSLGSVLECQMKTIGIHNAINASAAFAVALALDLDLEKLSKNLMNVKFPSRRLSVHKARKDSLLIDDSYNANPE</sequence>
<keyword evidence="3" id="KW-0067">ATP-binding</keyword>
<reference evidence="5" key="1">
    <citation type="submission" date="2018-05" db="EMBL/GenBank/DDBJ databases">
        <authorList>
            <person name="Lanie J.A."/>
            <person name="Ng W.-L."/>
            <person name="Kazmierczak K.M."/>
            <person name="Andrzejewski T.M."/>
            <person name="Davidsen T.M."/>
            <person name="Wayne K.J."/>
            <person name="Tettelin H."/>
            <person name="Glass J.I."/>
            <person name="Rusch D."/>
            <person name="Podicherti R."/>
            <person name="Tsui H.-C.T."/>
            <person name="Winkler M.E."/>
        </authorList>
    </citation>
    <scope>NUCLEOTIDE SEQUENCE</scope>
</reference>
<feature type="non-terminal residue" evidence="5">
    <location>
        <position position="1"/>
    </location>
</feature>
<evidence type="ECO:0000259" key="4">
    <source>
        <dbReference type="Pfam" id="PF08245"/>
    </source>
</evidence>
<dbReference type="InterPro" id="IPR013221">
    <property type="entry name" value="Mur_ligase_cen"/>
</dbReference>
<dbReference type="GO" id="GO:0005524">
    <property type="term" value="F:ATP binding"/>
    <property type="evidence" value="ECO:0007669"/>
    <property type="project" value="UniProtKB-KW"/>
</dbReference>
<dbReference type="PANTHER" id="PTHR43024:SF1">
    <property type="entry name" value="UDP-N-ACETYLMURAMOYL-TRIPEPTIDE--D-ALANYL-D-ALANINE LIGASE"/>
    <property type="match status" value="1"/>
</dbReference>
<dbReference type="AlphaFoldDB" id="A0A383ENW2"/>
<proteinExistence type="predicted"/>
<dbReference type="PANTHER" id="PTHR43024">
    <property type="entry name" value="UDP-N-ACETYLMURAMOYL-TRIPEPTIDE--D-ALANYL-D-ALANINE LIGASE"/>
    <property type="match status" value="1"/>
</dbReference>
<dbReference type="SUPFAM" id="SSF53623">
    <property type="entry name" value="MurD-like peptide ligases, catalytic domain"/>
    <property type="match status" value="1"/>
</dbReference>
<name>A0A383ENW2_9ZZZZ</name>
<organism evidence="5">
    <name type="scientific">marine metagenome</name>
    <dbReference type="NCBI Taxonomy" id="408172"/>
    <lineage>
        <taxon>unclassified sequences</taxon>
        <taxon>metagenomes</taxon>
        <taxon>ecological metagenomes</taxon>
    </lineage>
</organism>
<evidence type="ECO:0000313" key="5">
    <source>
        <dbReference type="EMBL" id="SVE58153.1"/>
    </source>
</evidence>
<protein>
    <recommendedName>
        <fullName evidence="4">Mur ligase central domain-containing protein</fullName>
    </recommendedName>
</protein>